<proteinExistence type="predicted"/>
<comment type="caution">
    <text evidence="1">The sequence shown here is derived from an EMBL/GenBank/DDBJ whole genome shotgun (WGS) entry which is preliminary data.</text>
</comment>
<dbReference type="Proteomes" id="UP000593571">
    <property type="component" value="Unassembled WGS sequence"/>
</dbReference>
<sequence>MTHWLTVENLSWKAKYDAELLEIKKKRMKEQARKKSSPLRVSILHFYSLESCYSKCGFWDSRINITWEPAGNEDLGSPLQTYRIRIDILTRSSAARPEE</sequence>
<accession>A0A7J8C2C7</accession>
<protein>
    <submittedName>
        <fullName evidence="1">Uncharacterized protein</fullName>
    </submittedName>
</protein>
<gene>
    <name evidence="1" type="ORF">HJG63_009332</name>
</gene>
<dbReference type="EMBL" id="JACASE010000015">
    <property type="protein sequence ID" value="KAF6405008.1"/>
    <property type="molecule type" value="Genomic_DNA"/>
</dbReference>
<name>A0A7J8C2C7_ROUAE</name>
<evidence type="ECO:0000313" key="2">
    <source>
        <dbReference type="Proteomes" id="UP000593571"/>
    </source>
</evidence>
<keyword evidence="2" id="KW-1185">Reference proteome</keyword>
<dbReference type="AlphaFoldDB" id="A0A7J8C2C7"/>
<reference evidence="1 2" key="1">
    <citation type="journal article" date="2020" name="Nature">
        <title>Six reference-quality genomes reveal evolution of bat adaptations.</title>
        <authorList>
            <person name="Jebb D."/>
            <person name="Huang Z."/>
            <person name="Pippel M."/>
            <person name="Hughes G.M."/>
            <person name="Lavrichenko K."/>
            <person name="Devanna P."/>
            <person name="Winkler S."/>
            <person name="Jermiin L.S."/>
            <person name="Skirmuntt E.C."/>
            <person name="Katzourakis A."/>
            <person name="Burkitt-Gray L."/>
            <person name="Ray D.A."/>
            <person name="Sullivan K.A.M."/>
            <person name="Roscito J.G."/>
            <person name="Kirilenko B.M."/>
            <person name="Davalos L.M."/>
            <person name="Corthals A.P."/>
            <person name="Power M.L."/>
            <person name="Jones G."/>
            <person name="Ransome R.D."/>
            <person name="Dechmann D.K.N."/>
            <person name="Locatelli A.G."/>
            <person name="Puechmaille S.J."/>
            <person name="Fedrigo O."/>
            <person name="Jarvis E.D."/>
            <person name="Hiller M."/>
            <person name="Vernes S.C."/>
            <person name="Myers E.W."/>
            <person name="Teeling E.C."/>
        </authorList>
    </citation>
    <scope>NUCLEOTIDE SEQUENCE [LARGE SCALE GENOMIC DNA]</scope>
    <source>
        <strain evidence="1">MRouAeg1</strain>
        <tissue evidence="1">Muscle</tissue>
    </source>
</reference>
<evidence type="ECO:0000313" key="1">
    <source>
        <dbReference type="EMBL" id="KAF6405008.1"/>
    </source>
</evidence>
<organism evidence="1 2">
    <name type="scientific">Rousettus aegyptiacus</name>
    <name type="common">Egyptian fruit bat</name>
    <name type="synonym">Pteropus aegyptiacus</name>
    <dbReference type="NCBI Taxonomy" id="9407"/>
    <lineage>
        <taxon>Eukaryota</taxon>
        <taxon>Metazoa</taxon>
        <taxon>Chordata</taxon>
        <taxon>Craniata</taxon>
        <taxon>Vertebrata</taxon>
        <taxon>Euteleostomi</taxon>
        <taxon>Mammalia</taxon>
        <taxon>Eutheria</taxon>
        <taxon>Laurasiatheria</taxon>
        <taxon>Chiroptera</taxon>
        <taxon>Yinpterochiroptera</taxon>
        <taxon>Pteropodoidea</taxon>
        <taxon>Pteropodidae</taxon>
        <taxon>Rousettinae</taxon>
        <taxon>Rousettus</taxon>
    </lineage>
</organism>